<dbReference type="RefSeq" id="WP_342160957.1">
    <property type="nucleotide sequence ID" value="NZ_JBCDNA010000003.1"/>
</dbReference>
<evidence type="ECO:0000259" key="1">
    <source>
        <dbReference type="Pfam" id="PF07883"/>
    </source>
</evidence>
<dbReference type="InterPro" id="IPR013096">
    <property type="entry name" value="Cupin_2"/>
</dbReference>
<feature type="domain" description="Cupin type-2" evidence="1">
    <location>
        <begin position="41"/>
        <end position="107"/>
    </location>
</feature>
<keyword evidence="3" id="KW-1185">Reference proteome</keyword>
<sequence length="109" mass="12050">MGQNEFEKGVKFLFAESISYAEKAVVSKHILKKQTGNISLFAFDKKEGLSEHTTPFDAMVLIVDGKAEIIINGESHLLESGESIIMPANVPHALRAVEKFKMVLTMIKS</sequence>
<dbReference type="InterPro" id="IPR014710">
    <property type="entry name" value="RmlC-like_jellyroll"/>
</dbReference>
<protein>
    <submittedName>
        <fullName evidence="2">Cupin domain-containing protein</fullName>
    </submittedName>
</protein>
<evidence type="ECO:0000313" key="2">
    <source>
        <dbReference type="EMBL" id="MEL4456792.1"/>
    </source>
</evidence>
<dbReference type="PANTHER" id="PTHR37694">
    <property type="entry name" value="SLR8022 PROTEIN"/>
    <property type="match status" value="1"/>
</dbReference>
<name>A0ABU9L542_9FLAO</name>
<dbReference type="Gene3D" id="2.60.120.10">
    <property type="entry name" value="Jelly Rolls"/>
    <property type="match status" value="1"/>
</dbReference>
<evidence type="ECO:0000313" key="3">
    <source>
        <dbReference type="Proteomes" id="UP001474120"/>
    </source>
</evidence>
<proteinExistence type="predicted"/>
<dbReference type="InterPro" id="IPR011051">
    <property type="entry name" value="RmlC_Cupin_sf"/>
</dbReference>
<reference evidence="2 3" key="1">
    <citation type="submission" date="2024-04" db="EMBL/GenBank/DDBJ databases">
        <title>whole genome sequencing of Lutimonas vermicola strain IMCC1616.</title>
        <authorList>
            <person name="Bae S.S."/>
        </authorList>
    </citation>
    <scope>NUCLEOTIDE SEQUENCE [LARGE SCALE GENOMIC DNA]</scope>
    <source>
        <strain evidence="2 3">IMCC1616</strain>
    </source>
</reference>
<organism evidence="2 3">
    <name type="scientific">Lutimonas vermicola</name>
    <dbReference type="NCBI Taxonomy" id="414288"/>
    <lineage>
        <taxon>Bacteria</taxon>
        <taxon>Pseudomonadati</taxon>
        <taxon>Bacteroidota</taxon>
        <taxon>Flavobacteriia</taxon>
        <taxon>Flavobacteriales</taxon>
        <taxon>Flavobacteriaceae</taxon>
        <taxon>Lutimonas</taxon>
    </lineage>
</organism>
<dbReference type="CDD" id="cd02230">
    <property type="entry name" value="cupin_HP0902-like"/>
    <property type="match status" value="1"/>
</dbReference>
<dbReference type="EMBL" id="JBCDNA010000003">
    <property type="protein sequence ID" value="MEL4456792.1"/>
    <property type="molecule type" value="Genomic_DNA"/>
</dbReference>
<comment type="caution">
    <text evidence="2">The sequence shown here is derived from an EMBL/GenBank/DDBJ whole genome shotgun (WGS) entry which is preliminary data.</text>
</comment>
<dbReference type="Pfam" id="PF07883">
    <property type="entry name" value="Cupin_2"/>
    <property type="match status" value="1"/>
</dbReference>
<dbReference type="Proteomes" id="UP001474120">
    <property type="component" value="Unassembled WGS sequence"/>
</dbReference>
<dbReference type="SUPFAM" id="SSF51182">
    <property type="entry name" value="RmlC-like cupins"/>
    <property type="match status" value="1"/>
</dbReference>
<accession>A0ABU9L542</accession>
<gene>
    <name evidence="2" type="ORF">AABB81_12860</name>
</gene>
<dbReference type="PANTHER" id="PTHR37694:SF1">
    <property type="entry name" value="SLR8022 PROTEIN"/>
    <property type="match status" value="1"/>
</dbReference>